<evidence type="ECO:0000256" key="1">
    <source>
        <dbReference type="ARBA" id="ARBA00023015"/>
    </source>
</evidence>
<evidence type="ECO:0000259" key="4">
    <source>
        <dbReference type="PROSITE" id="PS50995"/>
    </source>
</evidence>
<dbReference type="Pfam" id="PF12802">
    <property type="entry name" value="MarR_2"/>
    <property type="match status" value="1"/>
</dbReference>
<reference evidence="5 6" key="1">
    <citation type="submission" date="2021-03" db="EMBL/GenBank/DDBJ databases">
        <title>Whole genome shotgun sequence of Actinoplanes toevensis NBRC 105298.</title>
        <authorList>
            <person name="Komaki H."/>
            <person name="Tamura T."/>
        </authorList>
    </citation>
    <scope>NUCLEOTIDE SEQUENCE [LARGE SCALE GENOMIC DNA]</scope>
    <source>
        <strain evidence="5 6">NBRC 105298</strain>
    </source>
</reference>
<dbReference type="InterPro" id="IPR036388">
    <property type="entry name" value="WH-like_DNA-bd_sf"/>
</dbReference>
<sequence length="143" mass="15887">MRRSADLMELLTRAERLMARRLAAILAAEGQSLDAWRVISLLADGRGHFMTELADGAFLPPGSLTRLVDHLVDTNLLYRRIDDADRRRIRAYLTPRGHRLHQRVADAVRESLPADEELELRLAALVDDLAAPAPAADAEIVSS</sequence>
<dbReference type="GO" id="GO:0003700">
    <property type="term" value="F:DNA-binding transcription factor activity"/>
    <property type="evidence" value="ECO:0007669"/>
    <property type="project" value="InterPro"/>
</dbReference>
<keyword evidence="2" id="KW-0238">DNA-binding</keyword>
<dbReference type="RefSeq" id="WP_213004896.1">
    <property type="nucleotide sequence ID" value="NZ_BOQN01000010.1"/>
</dbReference>
<dbReference type="Proteomes" id="UP000677082">
    <property type="component" value="Unassembled WGS sequence"/>
</dbReference>
<feature type="domain" description="HTH marR-type" evidence="4">
    <location>
        <begin position="4"/>
        <end position="143"/>
    </location>
</feature>
<dbReference type="AlphaFoldDB" id="A0A919T3Y1"/>
<dbReference type="InterPro" id="IPR039422">
    <property type="entry name" value="MarR/SlyA-like"/>
</dbReference>
<proteinExistence type="predicted"/>
<dbReference type="PANTHER" id="PTHR33164:SF64">
    <property type="entry name" value="TRANSCRIPTIONAL REGULATOR SLYA"/>
    <property type="match status" value="1"/>
</dbReference>
<evidence type="ECO:0000313" key="6">
    <source>
        <dbReference type="Proteomes" id="UP000677082"/>
    </source>
</evidence>
<dbReference type="SUPFAM" id="SSF46785">
    <property type="entry name" value="Winged helix' DNA-binding domain"/>
    <property type="match status" value="1"/>
</dbReference>
<dbReference type="PROSITE" id="PS50995">
    <property type="entry name" value="HTH_MARR_2"/>
    <property type="match status" value="1"/>
</dbReference>
<dbReference type="Gene3D" id="1.10.10.10">
    <property type="entry name" value="Winged helix-like DNA-binding domain superfamily/Winged helix DNA-binding domain"/>
    <property type="match status" value="1"/>
</dbReference>
<organism evidence="5 6">
    <name type="scientific">Paractinoplanes toevensis</name>
    <dbReference type="NCBI Taxonomy" id="571911"/>
    <lineage>
        <taxon>Bacteria</taxon>
        <taxon>Bacillati</taxon>
        <taxon>Actinomycetota</taxon>
        <taxon>Actinomycetes</taxon>
        <taxon>Micromonosporales</taxon>
        <taxon>Micromonosporaceae</taxon>
        <taxon>Paractinoplanes</taxon>
    </lineage>
</organism>
<dbReference type="GO" id="GO:0003677">
    <property type="term" value="F:DNA binding"/>
    <property type="evidence" value="ECO:0007669"/>
    <property type="project" value="UniProtKB-KW"/>
</dbReference>
<keyword evidence="1" id="KW-0805">Transcription regulation</keyword>
<gene>
    <name evidence="5" type="ORF">Ato02nite_007070</name>
</gene>
<dbReference type="GO" id="GO:0006950">
    <property type="term" value="P:response to stress"/>
    <property type="evidence" value="ECO:0007669"/>
    <property type="project" value="TreeGrafter"/>
</dbReference>
<evidence type="ECO:0000256" key="3">
    <source>
        <dbReference type="ARBA" id="ARBA00023163"/>
    </source>
</evidence>
<protein>
    <recommendedName>
        <fullName evidence="4">HTH marR-type domain-containing protein</fullName>
    </recommendedName>
</protein>
<keyword evidence="6" id="KW-1185">Reference proteome</keyword>
<keyword evidence="3" id="KW-0804">Transcription</keyword>
<accession>A0A919T3Y1</accession>
<dbReference type="InterPro" id="IPR036390">
    <property type="entry name" value="WH_DNA-bd_sf"/>
</dbReference>
<comment type="caution">
    <text evidence="5">The sequence shown here is derived from an EMBL/GenBank/DDBJ whole genome shotgun (WGS) entry which is preliminary data.</text>
</comment>
<dbReference type="EMBL" id="BOQN01000010">
    <property type="protein sequence ID" value="GIM88914.1"/>
    <property type="molecule type" value="Genomic_DNA"/>
</dbReference>
<dbReference type="PANTHER" id="PTHR33164">
    <property type="entry name" value="TRANSCRIPTIONAL REGULATOR, MARR FAMILY"/>
    <property type="match status" value="1"/>
</dbReference>
<dbReference type="SMART" id="SM00347">
    <property type="entry name" value="HTH_MARR"/>
    <property type="match status" value="1"/>
</dbReference>
<dbReference type="InterPro" id="IPR000835">
    <property type="entry name" value="HTH_MarR-typ"/>
</dbReference>
<evidence type="ECO:0000313" key="5">
    <source>
        <dbReference type="EMBL" id="GIM88914.1"/>
    </source>
</evidence>
<evidence type="ECO:0000256" key="2">
    <source>
        <dbReference type="ARBA" id="ARBA00023125"/>
    </source>
</evidence>
<name>A0A919T3Y1_9ACTN</name>